<dbReference type="InterPro" id="IPR003156">
    <property type="entry name" value="DHHA1_dom"/>
</dbReference>
<evidence type="ECO:0000313" key="3">
    <source>
        <dbReference type="EMBL" id="QDH22899.1"/>
    </source>
</evidence>
<dbReference type="Gene3D" id="3.90.1640.10">
    <property type="entry name" value="inorganic pyrophosphatase (n-terminal core)"/>
    <property type="match status" value="1"/>
</dbReference>
<sequence length="325" mass="35507">MRTYEQDLIDARRFIEEHDDFLVVAHVQPDGDAVSSTLAVGWLLSRLGKTFTLINEGPIPQRMTYMAGAADILDMSRTERTRTYGNVICVDCADFKRVGLVSEWMEPEANMLNVDHHPTNDGYGTCTLIKADAAATAEILYDLLASFELGWDREIAEMLYTGILTDTGGFRYSSTSPKVMQIASHLLELGVNGPDLADSLLEQLTKPQFDVLTIALGTLEMSGDGRVAWVHVTPEHMLQTGASNEDLEGIVNYPRNIQGVEVGVLFKVITDNAVKASMRSAGKVDVAAIAAEFGGGGHVRAAGCRMEGSLQEVTRKVIERIQQSL</sequence>
<evidence type="ECO:0000313" key="4">
    <source>
        <dbReference type="Proteomes" id="UP000316968"/>
    </source>
</evidence>
<dbReference type="SUPFAM" id="SSF64182">
    <property type="entry name" value="DHH phosphoesterases"/>
    <property type="match status" value="1"/>
</dbReference>
<dbReference type="AlphaFoldDB" id="A0A4Y6UYR8"/>
<evidence type="ECO:0000259" key="1">
    <source>
        <dbReference type="Pfam" id="PF01368"/>
    </source>
</evidence>
<evidence type="ECO:0000259" key="2">
    <source>
        <dbReference type="Pfam" id="PF02272"/>
    </source>
</evidence>
<reference evidence="3 4" key="1">
    <citation type="submission" date="2019-06" db="EMBL/GenBank/DDBJ databases">
        <title>Saccharibacillus brassicae sp. nov., an endophytic bacterium isolated from Chinese cabbage seeds (Brassica pekinensis).</title>
        <authorList>
            <person name="Jiang L."/>
            <person name="Lee J."/>
            <person name="Kim S.W."/>
        </authorList>
    </citation>
    <scope>NUCLEOTIDE SEQUENCE [LARGE SCALE GENOMIC DNA]</scope>
    <source>
        <strain evidence="4">KCTC 43072 / ATSA2</strain>
    </source>
</reference>
<dbReference type="InterPro" id="IPR038763">
    <property type="entry name" value="DHH_sf"/>
</dbReference>
<dbReference type="InterPro" id="IPR051319">
    <property type="entry name" value="Oligoribo/pAp-PDE_c-di-AMP_PDE"/>
</dbReference>
<dbReference type="Gene3D" id="3.10.310.30">
    <property type="match status" value="1"/>
</dbReference>
<dbReference type="Pfam" id="PF02272">
    <property type="entry name" value="DHHA1"/>
    <property type="match status" value="1"/>
</dbReference>
<dbReference type="OrthoDB" id="9803668at2"/>
<dbReference type="PANTHER" id="PTHR47618:SF1">
    <property type="entry name" value="BIFUNCTIONAL OLIGORIBONUCLEASE AND PAP PHOSPHATASE NRNA"/>
    <property type="match status" value="1"/>
</dbReference>
<accession>A0A4Y6UYR8</accession>
<keyword evidence="4" id="KW-1185">Reference proteome</keyword>
<feature type="domain" description="DHHA1" evidence="2">
    <location>
        <begin position="239"/>
        <end position="322"/>
    </location>
</feature>
<dbReference type="EMBL" id="CP041217">
    <property type="protein sequence ID" value="QDH22899.1"/>
    <property type="molecule type" value="Genomic_DNA"/>
</dbReference>
<gene>
    <name evidence="3" type="ORF">FFV09_19800</name>
</gene>
<dbReference type="GO" id="GO:0003676">
    <property type="term" value="F:nucleic acid binding"/>
    <property type="evidence" value="ECO:0007669"/>
    <property type="project" value="InterPro"/>
</dbReference>
<dbReference type="Proteomes" id="UP000316968">
    <property type="component" value="Chromosome"/>
</dbReference>
<feature type="domain" description="DDH" evidence="1">
    <location>
        <begin position="21"/>
        <end position="163"/>
    </location>
</feature>
<organism evidence="3 4">
    <name type="scientific">Saccharibacillus brassicae</name>
    <dbReference type="NCBI Taxonomy" id="2583377"/>
    <lineage>
        <taxon>Bacteria</taxon>
        <taxon>Bacillati</taxon>
        <taxon>Bacillota</taxon>
        <taxon>Bacilli</taxon>
        <taxon>Bacillales</taxon>
        <taxon>Paenibacillaceae</taxon>
        <taxon>Saccharibacillus</taxon>
    </lineage>
</organism>
<dbReference type="InterPro" id="IPR001667">
    <property type="entry name" value="DDH_dom"/>
</dbReference>
<protein>
    <submittedName>
        <fullName evidence="3">Bifunctional oligoribonuclease/PAP phosphatase NrnA</fullName>
    </submittedName>
</protein>
<dbReference type="KEGG" id="saca:FFV09_19800"/>
<name>A0A4Y6UYR8_SACBS</name>
<proteinExistence type="predicted"/>
<dbReference type="Pfam" id="PF01368">
    <property type="entry name" value="DHH"/>
    <property type="match status" value="1"/>
</dbReference>
<dbReference type="PANTHER" id="PTHR47618">
    <property type="entry name" value="BIFUNCTIONAL OLIGORIBONUCLEASE AND PAP PHOSPHATASE NRNA"/>
    <property type="match status" value="1"/>
</dbReference>
<dbReference type="RefSeq" id="WP_141449437.1">
    <property type="nucleotide sequence ID" value="NZ_CP041217.1"/>
</dbReference>